<keyword evidence="2" id="KW-1185">Reference proteome</keyword>
<comment type="caution">
    <text evidence="1">The sequence shown here is derived from an EMBL/GenBank/DDBJ whole genome shotgun (WGS) entry which is preliminary data.</text>
</comment>
<dbReference type="RefSeq" id="WP_223999889.1">
    <property type="nucleotide sequence ID" value="NZ_CAJZAF010000003.1"/>
</dbReference>
<reference evidence="1 2" key="1">
    <citation type="submission" date="2021-08" db="EMBL/GenBank/DDBJ databases">
        <authorList>
            <person name="Peeters C."/>
        </authorList>
    </citation>
    <scope>NUCLEOTIDE SEQUENCE [LARGE SCALE GENOMIC DNA]</scope>
    <source>
        <strain evidence="1 2">LMG 23994</strain>
    </source>
</reference>
<evidence type="ECO:0000313" key="2">
    <source>
        <dbReference type="Proteomes" id="UP000701702"/>
    </source>
</evidence>
<evidence type="ECO:0000313" key="1">
    <source>
        <dbReference type="EMBL" id="CAG9165589.1"/>
    </source>
</evidence>
<organism evidence="1 2">
    <name type="scientific">Cupriavidus pinatubonensis</name>
    <dbReference type="NCBI Taxonomy" id="248026"/>
    <lineage>
        <taxon>Bacteria</taxon>
        <taxon>Pseudomonadati</taxon>
        <taxon>Pseudomonadota</taxon>
        <taxon>Betaproteobacteria</taxon>
        <taxon>Burkholderiales</taxon>
        <taxon>Burkholderiaceae</taxon>
        <taxon>Cupriavidus</taxon>
    </lineage>
</organism>
<dbReference type="EMBL" id="CAJZAF010000003">
    <property type="protein sequence ID" value="CAG9165589.1"/>
    <property type="molecule type" value="Genomic_DNA"/>
</dbReference>
<proteinExistence type="predicted"/>
<protein>
    <submittedName>
        <fullName evidence="1">Uncharacterized protein</fullName>
    </submittedName>
</protein>
<accession>A0ABM8WES7</accession>
<dbReference type="Proteomes" id="UP000701702">
    <property type="component" value="Unassembled WGS sequence"/>
</dbReference>
<sequence>MQTISPITTEGKTVQEVSDLLALTLRAIELEPEWIIPTNFLADANEAQYGLRPTAPWPAEHARHRFAVSVERGMSEGWRVHVDHIATIVEGPSSSTTLRKLVSAKMFNREQAWQTARAINRALDLD</sequence>
<gene>
    <name evidence="1" type="ORF">LMG23994_00749</name>
</gene>
<name>A0ABM8WES7_9BURK</name>